<organism evidence="10 11">
    <name type="scientific">Ameiurus melas</name>
    <name type="common">Black bullhead</name>
    <name type="synonym">Silurus melas</name>
    <dbReference type="NCBI Taxonomy" id="219545"/>
    <lineage>
        <taxon>Eukaryota</taxon>
        <taxon>Metazoa</taxon>
        <taxon>Chordata</taxon>
        <taxon>Craniata</taxon>
        <taxon>Vertebrata</taxon>
        <taxon>Euteleostomi</taxon>
        <taxon>Actinopterygii</taxon>
        <taxon>Neopterygii</taxon>
        <taxon>Teleostei</taxon>
        <taxon>Ostariophysi</taxon>
        <taxon>Siluriformes</taxon>
        <taxon>Ictaluridae</taxon>
        <taxon>Ameiurus</taxon>
    </lineage>
</organism>
<dbReference type="PANTHER" id="PTHR15106:SF2">
    <property type="entry name" value="RETINOIC ACID RECEPTOR RESPONDER PROTEIN 2"/>
    <property type="match status" value="1"/>
</dbReference>
<dbReference type="InterPro" id="IPR029562">
    <property type="entry name" value="Chemerin"/>
</dbReference>
<name>A0A7J5ZYR9_AMEME</name>
<keyword evidence="6" id="KW-0221">Differentiation</keyword>
<dbReference type="SUPFAM" id="SSF54403">
    <property type="entry name" value="Cystatin/monellin"/>
    <property type="match status" value="1"/>
</dbReference>
<comment type="caution">
    <text evidence="10">The sequence shown here is derived from an EMBL/GenBank/DDBJ whole genome shotgun (WGS) entry which is preliminary data.</text>
</comment>
<sequence length="172" mass="19778">MREECLKMAVLPRVVFFIAVVIFNFSEAQNEFAKLPESYRKGVRLAEKQVNSHNGVQHHFLFFKSLKQSSIEAGYNVNYFYHHFYLKATKCSRGTENADSKTCVFRNDRPVIDCAMCYKTFNGEILMEPKPYIHCIYKPALTQEMESSRLEHCNSMSFSSGTMTLLASIGSE</sequence>
<evidence type="ECO:0000256" key="4">
    <source>
        <dbReference type="ARBA" id="ARBA00022525"/>
    </source>
</evidence>
<evidence type="ECO:0000256" key="7">
    <source>
        <dbReference type="ARBA" id="ARBA00023157"/>
    </source>
</evidence>
<dbReference type="PANTHER" id="PTHR15106">
    <property type="entry name" value="RETINOIC ACID RECEPTOR RESPONDER PROTEIN 2"/>
    <property type="match status" value="1"/>
</dbReference>
<keyword evidence="7" id="KW-1015">Disulfide bond</keyword>
<evidence type="ECO:0000256" key="5">
    <source>
        <dbReference type="ARBA" id="ARBA00022729"/>
    </source>
</evidence>
<dbReference type="GO" id="GO:0005102">
    <property type="term" value="F:signaling receptor binding"/>
    <property type="evidence" value="ECO:0007669"/>
    <property type="project" value="InterPro"/>
</dbReference>
<accession>A0A7J5ZYR9</accession>
<keyword evidence="4" id="KW-0964">Secreted</keyword>
<dbReference type="EMBL" id="JAAGNN010000020">
    <property type="protein sequence ID" value="KAF4075784.1"/>
    <property type="molecule type" value="Genomic_DNA"/>
</dbReference>
<evidence type="ECO:0000256" key="3">
    <source>
        <dbReference type="ARBA" id="ARBA00022500"/>
    </source>
</evidence>
<comment type="subcellular location">
    <subcellularLocation>
        <location evidence="1">Secreted</location>
    </subcellularLocation>
</comment>
<evidence type="ECO:0000256" key="2">
    <source>
        <dbReference type="ARBA" id="ARBA00018808"/>
    </source>
</evidence>
<evidence type="ECO:0000256" key="8">
    <source>
        <dbReference type="ARBA" id="ARBA00023198"/>
    </source>
</evidence>
<dbReference type="Proteomes" id="UP000593565">
    <property type="component" value="Unassembled WGS sequence"/>
</dbReference>
<evidence type="ECO:0000256" key="9">
    <source>
        <dbReference type="ARBA" id="ARBA00032785"/>
    </source>
</evidence>
<dbReference type="GO" id="GO:0005576">
    <property type="term" value="C:extracellular region"/>
    <property type="evidence" value="ECO:0007669"/>
    <property type="project" value="UniProtKB-SubCell"/>
</dbReference>
<dbReference type="GO" id="GO:0030154">
    <property type="term" value="P:cell differentiation"/>
    <property type="evidence" value="ECO:0007669"/>
    <property type="project" value="UniProtKB-KW"/>
</dbReference>
<protein>
    <recommendedName>
        <fullName evidence="2">Retinoic acid receptor responder protein 2</fullName>
    </recommendedName>
    <alternativeName>
        <fullName evidence="9">Chemerin</fullName>
    </alternativeName>
</protein>
<dbReference type="GO" id="GO:0006935">
    <property type="term" value="P:chemotaxis"/>
    <property type="evidence" value="ECO:0007669"/>
    <property type="project" value="UniProtKB-KW"/>
</dbReference>
<evidence type="ECO:0000313" key="11">
    <source>
        <dbReference type="Proteomes" id="UP000593565"/>
    </source>
</evidence>
<dbReference type="GO" id="GO:0006954">
    <property type="term" value="P:inflammatory response"/>
    <property type="evidence" value="ECO:0007669"/>
    <property type="project" value="UniProtKB-KW"/>
</dbReference>
<keyword evidence="8" id="KW-0395">Inflammatory response</keyword>
<evidence type="ECO:0000313" key="10">
    <source>
        <dbReference type="EMBL" id="KAF4075784.1"/>
    </source>
</evidence>
<reference evidence="10 11" key="1">
    <citation type="submission" date="2020-02" db="EMBL/GenBank/DDBJ databases">
        <title>A chromosome-scale genome assembly of the black bullhead catfish (Ameiurus melas).</title>
        <authorList>
            <person name="Wen M."/>
            <person name="Zham M."/>
            <person name="Cabau C."/>
            <person name="Klopp C."/>
            <person name="Donnadieu C."/>
            <person name="Roques C."/>
            <person name="Bouchez O."/>
            <person name="Lampietro C."/>
            <person name="Jouanno E."/>
            <person name="Herpin A."/>
            <person name="Louis A."/>
            <person name="Berthelot C."/>
            <person name="Parey E."/>
            <person name="Roest-Crollius H."/>
            <person name="Braasch I."/>
            <person name="Postlethwait J."/>
            <person name="Robinson-Rechavi M."/>
            <person name="Echchiki A."/>
            <person name="Begum T."/>
            <person name="Montfort J."/>
            <person name="Schartl M."/>
            <person name="Bobe J."/>
            <person name="Guiguen Y."/>
        </authorList>
    </citation>
    <scope>NUCLEOTIDE SEQUENCE [LARGE SCALE GENOMIC DNA]</scope>
    <source>
        <strain evidence="10">M_S1</strain>
        <tissue evidence="10">Blood</tissue>
    </source>
</reference>
<gene>
    <name evidence="10" type="ORF">AMELA_G00222790</name>
</gene>
<keyword evidence="11" id="KW-1185">Reference proteome</keyword>
<proteinExistence type="predicted"/>
<evidence type="ECO:0000256" key="1">
    <source>
        <dbReference type="ARBA" id="ARBA00004613"/>
    </source>
</evidence>
<keyword evidence="3" id="KW-0145">Chemotaxis</keyword>
<dbReference type="InterPro" id="IPR046350">
    <property type="entry name" value="Cystatin_sf"/>
</dbReference>
<evidence type="ECO:0000256" key="6">
    <source>
        <dbReference type="ARBA" id="ARBA00022782"/>
    </source>
</evidence>
<dbReference type="Gene3D" id="3.10.450.10">
    <property type="match status" value="1"/>
</dbReference>
<dbReference type="AlphaFoldDB" id="A0A7J5ZYR9"/>
<dbReference type="GO" id="GO:0050994">
    <property type="term" value="P:regulation of lipid catabolic process"/>
    <property type="evidence" value="ECO:0007669"/>
    <property type="project" value="InterPro"/>
</dbReference>
<keyword evidence="5" id="KW-0732">Signal</keyword>